<dbReference type="InterPro" id="IPR007383">
    <property type="entry name" value="DUF445"/>
</dbReference>
<keyword evidence="8" id="KW-1185">Reference proteome</keyword>
<dbReference type="Pfam" id="PF04286">
    <property type="entry name" value="DUF445"/>
    <property type="match status" value="1"/>
</dbReference>
<evidence type="ECO:0000256" key="2">
    <source>
        <dbReference type="ARBA" id="ARBA00008053"/>
    </source>
</evidence>
<feature type="transmembrane region" description="Helical" evidence="6">
    <location>
        <begin position="358"/>
        <end position="380"/>
    </location>
</feature>
<comment type="subcellular location">
    <subcellularLocation>
        <location evidence="1">Endomembrane system</location>
    </subcellularLocation>
</comment>
<comment type="similarity">
    <text evidence="2">Belongs to the UPF0754 family.</text>
</comment>
<evidence type="ECO:0000313" key="8">
    <source>
        <dbReference type="Proteomes" id="UP000219636"/>
    </source>
</evidence>
<dbReference type="Proteomes" id="UP000219636">
    <property type="component" value="Unassembled WGS sequence"/>
</dbReference>
<protein>
    <submittedName>
        <fullName evidence="7">Uncharacterized membrane protein YheB (UPF0754 family)</fullName>
    </submittedName>
</protein>
<dbReference type="EMBL" id="OBMQ01000009">
    <property type="protein sequence ID" value="SOC16717.1"/>
    <property type="molecule type" value="Genomic_DNA"/>
</dbReference>
<keyword evidence="3 6" id="KW-0812">Transmembrane</keyword>
<feature type="transmembrane region" description="Helical" evidence="6">
    <location>
        <begin position="6"/>
        <end position="27"/>
    </location>
</feature>
<evidence type="ECO:0000256" key="5">
    <source>
        <dbReference type="ARBA" id="ARBA00023136"/>
    </source>
</evidence>
<dbReference type="PANTHER" id="PTHR35791">
    <property type="entry name" value="UPF0754 MEMBRANE PROTEIN YHEB"/>
    <property type="match status" value="1"/>
</dbReference>
<evidence type="ECO:0000256" key="3">
    <source>
        <dbReference type="ARBA" id="ARBA00022692"/>
    </source>
</evidence>
<name>A0A285T5S1_9BACL</name>
<keyword evidence="5 6" id="KW-0472">Membrane</keyword>
<reference evidence="8" key="1">
    <citation type="submission" date="2017-08" db="EMBL/GenBank/DDBJ databases">
        <authorList>
            <person name="Varghese N."/>
            <person name="Submissions S."/>
        </authorList>
    </citation>
    <scope>NUCLEOTIDE SEQUENCE [LARGE SCALE GENOMIC DNA]</scope>
    <source>
        <strain evidence="8">JC22</strain>
    </source>
</reference>
<organism evidence="7 8">
    <name type="scientific">Ureibacillus xyleni</name>
    <dbReference type="NCBI Taxonomy" id="614648"/>
    <lineage>
        <taxon>Bacteria</taxon>
        <taxon>Bacillati</taxon>
        <taxon>Bacillota</taxon>
        <taxon>Bacilli</taxon>
        <taxon>Bacillales</taxon>
        <taxon>Caryophanaceae</taxon>
        <taxon>Ureibacillus</taxon>
    </lineage>
</organism>
<keyword evidence="4 6" id="KW-1133">Transmembrane helix</keyword>
<sequence>MENALVTIIFMALVGAAIGGFTNYLAIKMLFRPHNPIYIKKWRLPFTPGLVPKRREELATQIGVTVNKYLLTPEVFQKKLFTEEMQNNVLDFTQKKVKSIIFTDDKTILDWLQIAGFGHLPSTIETGVDSVIEKQFLNVMNTLSSKTIDELLPEEIHQAIDRKIPEAVMYLLQRGEEYFLSTQGETTIKNMMDDFLVSKGSFGGMVQMFLGDSTSIVTKLQRELVKFINAPGTKILLVNIFSNEWDKIKQQPAINFLKDIEFEPILSNIQSYAKKELAIENRLNQTINHYWPTGIDYVNNDLLPKLVDKGFTEAKKQLEQMLVRLNLEEVVREQVNSFPLQKLEEIVIGIANRELQMITILGAVLGGVIGIVQGLIVFLVN</sequence>
<evidence type="ECO:0000256" key="1">
    <source>
        <dbReference type="ARBA" id="ARBA00004308"/>
    </source>
</evidence>
<dbReference type="PANTHER" id="PTHR35791:SF1">
    <property type="entry name" value="UPF0754 MEMBRANE PROTEIN YHEB"/>
    <property type="match status" value="1"/>
</dbReference>
<evidence type="ECO:0000313" key="7">
    <source>
        <dbReference type="EMBL" id="SOC16717.1"/>
    </source>
</evidence>
<dbReference type="GO" id="GO:0012505">
    <property type="term" value="C:endomembrane system"/>
    <property type="evidence" value="ECO:0007669"/>
    <property type="project" value="UniProtKB-SubCell"/>
</dbReference>
<evidence type="ECO:0000256" key="4">
    <source>
        <dbReference type="ARBA" id="ARBA00022989"/>
    </source>
</evidence>
<proteinExistence type="inferred from homology"/>
<gene>
    <name evidence="7" type="ORF">SAMN05880501_10986</name>
</gene>
<evidence type="ECO:0000256" key="6">
    <source>
        <dbReference type="SAM" id="Phobius"/>
    </source>
</evidence>
<dbReference type="OrthoDB" id="9787430at2"/>
<dbReference type="AlphaFoldDB" id="A0A285T5S1"/>
<dbReference type="RefSeq" id="WP_097074159.1">
    <property type="nucleotide sequence ID" value="NZ_OBMQ01000009.1"/>
</dbReference>
<accession>A0A285T5S1</accession>